<dbReference type="GO" id="GO:0006310">
    <property type="term" value="P:DNA recombination"/>
    <property type="evidence" value="ECO:0007669"/>
    <property type="project" value="InterPro"/>
</dbReference>
<dbReference type="PANTHER" id="PTHR30255:SF2">
    <property type="entry name" value="SINGLE-STRANDED-DNA-SPECIFIC EXONUCLEASE RECJ"/>
    <property type="match status" value="1"/>
</dbReference>
<dbReference type="Pfam" id="PF01368">
    <property type="entry name" value="DHH"/>
    <property type="match status" value="1"/>
</dbReference>
<protein>
    <recommendedName>
        <fullName evidence="2">Single-stranded-DNA-specific exonuclease RecJ</fullName>
    </recommendedName>
</protein>
<dbReference type="InterPro" id="IPR003156">
    <property type="entry name" value="DHHA1_dom"/>
</dbReference>
<dbReference type="GO" id="GO:0003676">
    <property type="term" value="F:nucleic acid binding"/>
    <property type="evidence" value="ECO:0007669"/>
    <property type="project" value="InterPro"/>
</dbReference>
<feature type="domain" description="DDH" evidence="6">
    <location>
        <begin position="86"/>
        <end position="229"/>
    </location>
</feature>
<evidence type="ECO:0000259" key="7">
    <source>
        <dbReference type="Pfam" id="PF02272"/>
    </source>
</evidence>
<dbReference type="InterPro" id="IPR038763">
    <property type="entry name" value="DHH_sf"/>
</dbReference>
<keyword evidence="3" id="KW-0540">Nuclease</keyword>
<dbReference type="Proteomes" id="UP000249522">
    <property type="component" value="Unassembled WGS sequence"/>
</dbReference>
<dbReference type="Pfam" id="PF02272">
    <property type="entry name" value="DHHA1"/>
    <property type="match status" value="1"/>
</dbReference>
<dbReference type="EMBL" id="QKRB01000054">
    <property type="protein sequence ID" value="PZD94235.1"/>
    <property type="molecule type" value="Genomic_DNA"/>
</dbReference>
<dbReference type="Pfam" id="PF17768">
    <property type="entry name" value="RecJ_OB"/>
    <property type="match status" value="1"/>
</dbReference>
<dbReference type="InterPro" id="IPR041122">
    <property type="entry name" value="RecJ_OB"/>
</dbReference>
<dbReference type="GO" id="GO:0008409">
    <property type="term" value="F:5'-3' exonuclease activity"/>
    <property type="evidence" value="ECO:0007669"/>
    <property type="project" value="InterPro"/>
</dbReference>
<proteinExistence type="inferred from homology"/>
<evidence type="ECO:0000256" key="2">
    <source>
        <dbReference type="ARBA" id="ARBA00019841"/>
    </source>
</evidence>
<reference evidence="10 11" key="1">
    <citation type="submission" date="2018-06" db="EMBL/GenBank/DDBJ databases">
        <title>Paenibacillus imtechensis sp. nov.</title>
        <authorList>
            <person name="Pinnaka A.K."/>
            <person name="Singh H."/>
            <person name="Kaur M."/>
        </authorList>
    </citation>
    <scope>NUCLEOTIDE SEQUENCE [LARGE SCALE GENOMIC DNA]</scope>
    <source>
        <strain evidence="10 11">SMB1</strain>
    </source>
</reference>
<dbReference type="Gene3D" id="3.10.310.30">
    <property type="match status" value="1"/>
</dbReference>
<organism evidence="10 11">
    <name type="scientific">Paenibacillus sambharensis</name>
    <dbReference type="NCBI Taxonomy" id="1803190"/>
    <lineage>
        <taxon>Bacteria</taxon>
        <taxon>Bacillati</taxon>
        <taxon>Bacillota</taxon>
        <taxon>Bacilli</taxon>
        <taxon>Bacillales</taxon>
        <taxon>Paenibacillaceae</taxon>
        <taxon>Paenibacillus</taxon>
    </lineage>
</organism>
<evidence type="ECO:0000259" key="9">
    <source>
        <dbReference type="Pfam" id="PF17768"/>
    </source>
</evidence>
<dbReference type="NCBIfam" id="TIGR00644">
    <property type="entry name" value="recJ"/>
    <property type="match status" value="1"/>
</dbReference>
<evidence type="ECO:0000256" key="1">
    <source>
        <dbReference type="ARBA" id="ARBA00005915"/>
    </source>
</evidence>
<evidence type="ECO:0000256" key="4">
    <source>
        <dbReference type="ARBA" id="ARBA00022801"/>
    </source>
</evidence>
<dbReference type="InterPro" id="IPR018779">
    <property type="entry name" value="RecJ_C"/>
</dbReference>
<comment type="caution">
    <text evidence="10">The sequence shown here is derived from an EMBL/GenBank/DDBJ whole genome shotgun (WGS) entry which is preliminary data.</text>
</comment>
<gene>
    <name evidence="10" type="primary">recJ</name>
    <name evidence="10" type="ORF">DNH61_19585</name>
</gene>
<dbReference type="AlphaFoldDB" id="A0A2W1LGT5"/>
<dbReference type="Gene3D" id="3.90.1640.30">
    <property type="match status" value="1"/>
</dbReference>
<evidence type="ECO:0000256" key="5">
    <source>
        <dbReference type="ARBA" id="ARBA00022839"/>
    </source>
</evidence>
<dbReference type="OrthoDB" id="9809852at2"/>
<keyword evidence="4" id="KW-0378">Hydrolase</keyword>
<dbReference type="InterPro" id="IPR004610">
    <property type="entry name" value="RecJ"/>
</dbReference>
<comment type="similarity">
    <text evidence="1">Belongs to the RecJ family.</text>
</comment>
<dbReference type="Pfam" id="PF10141">
    <property type="entry name" value="ssDNA-exonuc_C"/>
    <property type="match status" value="1"/>
</dbReference>
<keyword evidence="5 10" id="KW-0269">Exonuclease</keyword>
<accession>A0A2W1LGT5</accession>
<evidence type="ECO:0000259" key="6">
    <source>
        <dbReference type="Pfam" id="PF01368"/>
    </source>
</evidence>
<evidence type="ECO:0000259" key="8">
    <source>
        <dbReference type="Pfam" id="PF10141"/>
    </source>
</evidence>
<dbReference type="InterPro" id="IPR001667">
    <property type="entry name" value="DDH_dom"/>
</dbReference>
<sequence>MLNSKTRWVVSKLTDEEEKSAALIAGELSLSPLTARLLLQRGITGVEAAKRFLYGELELLHDPYKLKGLEQGVHRIRQALAGGEAIRIYGDYDADGVSSTSLMIRLLRSLGSTFDYYIPHRQLEGYGLNNAAVEAAAAAGVKLLITVDTGISAVEQIAYAGKLGIDVVVTDHHEPPAVLPEAAAIINPKQKDCPYPFKGLAGVGVAFKLATALLGRTPLEWTDLVALGTIADLMPLVDENRVLVKKGLEQLRHTAEPGFRALAEVSGIHLDNLSSEGIAFGMAPRINAAGRLAHADIAVRLLASAEPAEAELHADSLDALNRERQQIVDTMVKEAEALWSDKCRAAAGQGKPEPGVIVVAAEGWNVGVVGIVASKLIERHYRPTLVLGIDRETGKAKGSARSIDGYDLHAALTECAALLEHYGGHQAAAGMTLHRDRLDELELMLDKLAGEWLQEEDLIRKTAVDLVCGADEADLDTVRQLQLLEPFGAGNPQPKLLVTASRLKEKRAIGKEGKHLRLTAARGRGALEAVGFGLGELAKRITEEASVEMLGELSVNEWNGIEKPQLLIRDLRIPHRQFFDGRGEKDPLTVIRQLQALYASPGALQQRPTGNRQPGAEEACILILTHDPSFKEAAAGMEAVRADGWDTGGAKHSVTLHYDQLSGLEMDCTVLVLLDKPPCGESLSAFIQRSASLEAVHALYKPDRRAPRFPERSHFAEIYQAVRKLSPGELIYDRVHLALAWTGWPEAAIRMMIDVFIELGFILSEEGNLKIVTKPERRDLAESRLYKRAEQAAVYERLWLGPAAELGQWLRGL</sequence>
<dbReference type="PANTHER" id="PTHR30255">
    <property type="entry name" value="SINGLE-STRANDED-DNA-SPECIFIC EXONUCLEASE RECJ"/>
    <property type="match status" value="1"/>
</dbReference>
<keyword evidence="11" id="KW-1185">Reference proteome</keyword>
<dbReference type="RefSeq" id="WP_111148598.1">
    <property type="nucleotide sequence ID" value="NZ_QKRB01000054.1"/>
</dbReference>
<feature type="domain" description="Single-stranded-DNA-specific exonuclease RecJ C-terminal" evidence="8">
    <location>
        <begin position="665"/>
        <end position="810"/>
    </location>
</feature>
<evidence type="ECO:0000313" key="11">
    <source>
        <dbReference type="Proteomes" id="UP000249522"/>
    </source>
</evidence>
<feature type="domain" description="RecJ OB" evidence="9">
    <location>
        <begin position="464"/>
        <end position="570"/>
    </location>
</feature>
<dbReference type="InterPro" id="IPR051673">
    <property type="entry name" value="SSDNA_exonuclease_RecJ"/>
</dbReference>
<evidence type="ECO:0000313" key="10">
    <source>
        <dbReference type="EMBL" id="PZD94235.1"/>
    </source>
</evidence>
<feature type="domain" description="DHHA1" evidence="7">
    <location>
        <begin position="355"/>
        <end position="446"/>
    </location>
</feature>
<name>A0A2W1LGT5_9BACL</name>
<evidence type="ECO:0000256" key="3">
    <source>
        <dbReference type="ARBA" id="ARBA00022722"/>
    </source>
</evidence>
<dbReference type="SUPFAM" id="SSF64182">
    <property type="entry name" value="DHH phosphoesterases"/>
    <property type="match status" value="1"/>
</dbReference>
<dbReference type="GO" id="GO:0006281">
    <property type="term" value="P:DNA repair"/>
    <property type="evidence" value="ECO:0007669"/>
    <property type="project" value="InterPro"/>
</dbReference>